<feature type="compositionally biased region" description="Polar residues" evidence="1">
    <location>
        <begin position="98"/>
        <end position="110"/>
    </location>
</feature>
<feature type="compositionally biased region" description="Low complexity" evidence="1">
    <location>
        <begin position="25"/>
        <end position="86"/>
    </location>
</feature>
<gene>
    <name evidence="2" type="ORF">R3P96_16530</name>
</gene>
<organism evidence="2 3">
    <name type="scientific">Rhodococcoides yunnanense</name>
    <dbReference type="NCBI Taxonomy" id="278209"/>
    <lineage>
        <taxon>Bacteria</taxon>
        <taxon>Bacillati</taxon>
        <taxon>Actinomycetota</taxon>
        <taxon>Actinomycetes</taxon>
        <taxon>Mycobacteriales</taxon>
        <taxon>Nocardiaceae</taxon>
        <taxon>Rhodococcoides</taxon>
    </lineage>
</organism>
<proteinExistence type="predicted"/>
<feature type="compositionally biased region" description="Basic and acidic residues" evidence="1">
    <location>
        <begin position="87"/>
        <end position="97"/>
    </location>
</feature>
<sequence>MTQGSNYPLAGIKVGGAPAHRLATPPKSDSASPKSARTDSSAAAPAEKAVEAATTEKSAVAATPTEKASATTPAPATSSATDSANPRADRRRPEKPATESNEVEVTTSDQISEHGLPTNGRSTSHGSAAGSTPTLGRGQAPDRRTAMGVASVRIAGRLTQNELGSRTGDIRTPDTSVGPDELLQLLGEYLVSGGLQNPEIHVRSNGQTIVLDLQNPAKGYR</sequence>
<accession>A0ABU4BFS8</accession>
<evidence type="ECO:0000313" key="2">
    <source>
        <dbReference type="EMBL" id="MDV6262944.1"/>
    </source>
</evidence>
<dbReference type="EMBL" id="JAWLJX010000005">
    <property type="protein sequence ID" value="MDV6262944.1"/>
    <property type="molecule type" value="Genomic_DNA"/>
</dbReference>
<evidence type="ECO:0000313" key="3">
    <source>
        <dbReference type="Proteomes" id="UP001185755"/>
    </source>
</evidence>
<comment type="caution">
    <text evidence="2">The sequence shown here is derived from an EMBL/GenBank/DDBJ whole genome shotgun (WGS) entry which is preliminary data.</text>
</comment>
<name>A0ABU4BFS8_9NOCA</name>
<reference evidence="2 3" key="1">
    <citation type="submission" date="2023-10" db="EMBL/GenBank/DDBJ databases">
        <title>Development of a sustainable strategy for remediation of hydrocarbon-contaminated territories based on the waste exchange concept.</title>
        <authorList>
            <person name="Krivoruchko A."/>
        </authorList>
    </citation>
    <scope>NUCLEOTIDE SEQUENCE [LARGE SCALE GENOMIC DNA]</scope>
    <source>
        <strain evidence="2 3">IEGM 1323</strain>
    </source>
</reference>
<feature type="compositionally biased region" description="Polar residues" evidence="1">
    <location>
        <begin position="119"/>
        <end position="134"/>
    </location>
</feature>
<keyword evidence="3" id="KW-1185">Reference proteome</keyword>
<evidence type="ECO:0000256" key="1">
    <source>
        <dbReference type="SAM" id="MobiDB-lite"/>
    </source>
</evidence>
<protein>
    <submittedName>
        <fullName evidence="2">Uncharacterized protein</fullName>
    </submittedName>
</protein>
<dbReference type="Proteomes" id="UP001185755">
    <property type="component" value="Unassembled WGS sequence"/>
</dbReference>
<feature type="region of interest" description="Disordered" evidence="1">
    <location>
        <begin position="1"/>
        <end position="146"/>
    </location>
</feature>